<evidence type="ECO:0000313" key="2">
    <source>
        <dbReference type="Proteomes" id="UP000772434"/>
    </source>
</evidence>
<gene>
    <name evidence="1" type="ORF">BDP27DRAFT_1070900</name>
</gene>
<keyword evidence="2" id="KW-1185">Reference proteome</keyword>
<comment type="caution">
    <text evidence="1">The sequence shown here is derived from an EMBL/GenBank/DDBJ whole genome shotgun (WGS) entry which is preliminary data.</text>
</comment>
<dbReference type="EMBL" id="JADNRY010000097">
    <property type="protein sequence ID" value="KAF9065802.1"/>
    <property type="molecule type" value="Genomic_DNA"/>
</dbReference>
<organism evidence="1 2">
    <name type="scientific">Rhodocollybia butyracea</name>
    <dbReference type="NCBI Taxonomy" id="206335"/>
    <lineage>
        <taxon>Eukaryota</taxon>
        <taxon>Fungi</taxon>
        <taxon>Dikarya</taxon>
        <taxon>Basidiomycota</taxon>
        <taxon>Agaricomycotina</taxon>
        <taxon>Agaricomycetes</taxon>
        <taxon>Agaricomycetidae</taxon>
        <taxon>Agaricales</taxon>
        <taxon>Marasmiineae</taxon>
        <taxon>Omphalotaceae</taxon>
        <taxon>Rhodocollybia</taxon>
    </lineage>
</organism>
<reference evidence="1" key="1">
    <citation type="submission" date="2020-11" db="EMBL/GenBank/DDBJ databases">
        <authorList>
            <consortium name="DOE Joint Genome Institute"/>
            <person name="Ahrendt S."/>
            <person name="Riley R."/>
            <person name="Andreopoulos W."/>
            <person name="Labutti K."/>
            <person name="Pangilinan J."/>
            <person name="Ruiz-Duenas F.J."/>
            <person name="Barrasa J.M."/>
            <person name="Sanchez-Garcia M."/>
            <person name="Camarero S."/>
            <person name="Miyauchi S."/>
            <person name="Serrano A."/>
            <person name="Linde D."/>
            <person name="Babiker R."/>
            <person name="Drula E."/>
            <person name="Ayuso-Fernandez I."/>
            <person name="Pacheco R."/>
            <person name="Padilla G."/>
            <person name="Ferreira P."/>
            <person name="Barriuso J."/>
            <person name="Kellner H."/>
            <person name="Castanera R."/>
            <person name="Alfaro M."/>
            <person name="Ramirez L."/>
            <person name="Pisabarro A.G."/>
            <person name="Kuo A."/>
            <person name="Tritt A."/>
            <person name="Lipzen A."/>
            <person name="He G."/>
            <person name="Yan M."/>
            <person name="Ng V."/>
            <person name="Cullen D."/>
            <person name="Martin F."/>
            <person name="Rosso M.-N."/>
            <person name="Henrissat B."/>
            <person name="Hibbett D."/>
            <person name="Martinez A.T."/>
            <person name="Grigoriev I.V."/>
        </authorList>
    </citation>
    <scope>NUCLEOTIDE SEQUENCE</scope>
    <source>
        <strain evidence="1">AH 40177</strain>
    </source>
</reference>
<name>A0A9P5PNP0_9AGAR</name>
<accession>A0A9P5PNP0</accession>
<proteinExistence type="predicted"/>
<evidence type="ECO:0000313" key="1">
    <source>
        <dbReference type="EMBL" id="KAF9065802.1"/>
    </source>
</evidence>
<protein>
    <submittedName>
        <fullName evidence="1">Uncharacterized protein</fullName>
    </submittedName>
</protein>
<sequence>MMSLAIGNVLEIGTRDHKDRLTCSNAPLLAKSNRSAGQSWHENPYPSIRHYSFEFISRILIVASSLLRPLAYFVIPNLCRTTSTPSGSQTPSRTPSRTILVQILFPHTHTSTPSRAAQECSSRFPTRRFFSSPLSVAHGQRLSPLFVVGYQGVPSLTWRRAIWCSVAWVPGTMFMQYMDELTGLSMRVRKSGRLSHTLRFSGRYLRCMTQKKQETKTRTLY</sequence>
<dbReference type="AlphaFoldDB" id="A0A9P5PNP0"/>
<dbReference type="Proteomes" id="UP000772434">
    <property type="component" value="Unassembled WGS sequence"/>
</dbReference>